<evidence type="ECO:0000313" key="2">
    <source>
        <dbReference type="EMBL" id="SDZ20710.1"/>
    </source>
</evidence>
<protein>
    <submittedName>
        <fullName evidence="2">Uncharacterized protein</fullName>
    </submittedName>
</protein>
<reference evidence="3" key="1">
    <citation type="submission" date="2016-10" db="EMBL/GenBank/DDBJ databases">
        <authorList>
            <person name="Varghese N."/>
            <person name="Submissions S."/>
        </authorList>
    </citation>
    <scope>NUCLEOTIDE SEQUENCE [LARGE SCALE GENOMIC DNA]</scope>
    <source>
        <strain evidence="3">DSM 45245</strain>
    </source>
</reference>
<evidence type="ECO:0000313" key="3">
    <source>
        <dbReference type="Proteomes" id="UP000242415"/>
    </source>
</evidence>
<keyword evidence="1" id="KW-1133">Transmembrane helix</keyword>
<organism evidence="2 3">
    <name type="scientific">Micromonospora pattaloongensis</name>
    <dbReference type="NCBI Taxonomy" id="405436"/>
    <lineage>
        <taxon>Bacteria</taxon>
        <taxon>Bacillati</taxon>
        <taxon>Actinomycetota</taxon>
        <taxon>Actinomycetes</taxon>
        <taxon>Micromonosporales</taxon>
        <taxon>Micromonosporaceae</taxon>
        <taxon>Micromonospora</taxon>
    </lineage>
</organism>
<keyword evidence="1" id="KW-0812">Transmembrane</keyword>
<feature type="transmembrane region" description="Helical" evidence="1">
    <location>
        <begin position="35"/>
        <end position="54"/>
    </location>
</feature>
<evidence type="ECO:0000256" key="1">
    <source>
        <dbReference type="SAM" id="Phobius"/>
    </source>
</evidence>
<dbReference type="AlphaFoldDB" id="A0A1H3R4Y2"/>
<gene>
    <name evidence="2" type="ORF">SAMN05444365_10761</name>
</gene>
<dbReference type="RefSeq" id="WP_091559011.1">
    <property type="nucleotide sequence ID" value="NZ_FNPH01000007.1"/>
</dbReference>
<name>A0A1H3R4Y2_9ACTN</name>
<dbReference type="EMBL" id="FNPH01000007">
    <property type="protein sequence ID" value="SDZ20710.1"/>
    <property type="molecule type" value="Genomic_DNA"/>
</dbReference>
<keyword evidence="1" id="KW-0472">Membrane</keyword>
<sequence length="60" mass="6063">MKTQQVKERATKAAGTLAGTAADPKTGWSHLKSKVTPSLAVVIGGALVAVYLAGRRAGGD</sequence>
<keyword evidence="3" id="KW-1185">Reference proteome</keyword>
<proteinExistence type="predicted"/>
<dbReference type="Proteomes" id="UP000242415">
    <property type="component" value="Unassembled WGS sequence"/>
</dbReference>
<accession>A0A1H3R4Y2</accession>